<feature type="compositionally biased region" description="Low complexity" evidence="1">
    <location>
        <begin position="20"/>
        <end position="30"/>
    </location>
</feature>
<sequence length="171" mass="18943">MPLTPTRTRRLSRTARTPRRLSPGAGPAAPTDAAIRPRDQRHLAALVQTSLSRLIGRRVCTDALGNLTLPHRRHTSWIVVAESGQRVSFCWRCPSVLDDTAFARLAVDTESRWPDIHLTRVGPDVQATLRLPTPVFVAENLRHASHLWGAFLTSGADEVMQICSGRRSLGR</sequence>
<accession>A0A916WNW1</accession>
<dbReference type="EMBL" id="BMGC01000002">
    <property type="protein sequence ID" value="GGB18503.1"/>
    <property type="molecule type" value="Genomic_DNA"/>
</dbReference>
<proteinExistence type="predicted"/>
<reference evidence="3" key="1">
    <citation type="journal article" date="2014" name="Int. J. Syst. Evol. Microbiol.">
        <title>Complete genome sequence of Corynebacterium casei LMG S-19264T (=DSM 44701T), isolated from a smear-ripened cheese.</title>
        <authorList>
            <consortium name="US DOE Joint Genome Institute (JGI-PGF)"/>
            <person name="Walter F."/>
            <person name="Albersmeier A."/>
            <person name="Kalinowski J."/>
            <person name="Ruckert C."/>
        </authorList>
    </citation>
    <scope>NUCLEOTIDE SEQUENCE</scope>
    <source>
        <strain evidence="3">CGMCC 1.12827</strain>
    </source>
</reference>
<gene>
    <name evidence="3" type="ORF">GCM10011489_03260</name>
</gene>
<feature type="region of interest" description="Disordered" evidence="1">
    <location>
        <begin position="1"/>
        <end position="37"/>
    </location>
</feature>
<organism evidence="3 4">
    <name type="scientific">Gordonia jinhuaensis</name>
    <dbReference type="NCBI Taxonomy" id="1517702"/>
    <lineage>
        <taxon>Bacteria</taxon>
        <taxon>Bacillati</taxon>
        <taxon>Actinomycetota</taxon>
        <taxon>Actinomycetes</taxon>
        <taxon>Mycobacteriales</taxon>
        <taxon>Gordoniaceae</taxon>
        <taxon>Gordonia</taxon>
    </lineage>
</organism>
<dbReference type="RefSeq" id="WP_188584848.1">
    <property type="nucleotide sequence ID" value="NZ_BMGC01000002.1"/>
</dbReference>
<protein>
    <recommendedName>
        <fullName evidence="2">TY-Chap central domain-containing protein</fullName>
    </recommendedName>
</protein>
<dbReference type="InterPro" id="IPR054343">
    <property type="entry name" value="TY-Chap_M"/>
</dbReference>
<reference evidence="3" key="2">
    <citation type="submission" date="2020-09" db="EMBL/GenBank/DDBJ databases">
        <authorList>
            <person name="Sun Q."/>
            <person name="Zhou Y."/>
        </authorList>
    </citation>
    <scope>NUCLEOTIDE SEQUENCE</scope>
    <source>
        <strain evidence="3">CGMCC 1.12827</strain>
    </source>
</reference>
<dbReference type="Proteomes" id="UP000621454">
    <property type="component" value="Unassembled WGS sequence"/>
</dbReference>
<feature type="domain" description="TY-Chap central" evidence="2">
    <location>
        <begin position="42"/>
        <end position="169"/>
    </location>
</feature>
<comment type="caution">
    <text evidence="3">The sequence shown here is derived from an EMBL/GenBank/DDBJ whole genome shotgun (WGS) entry which is preliminary data.</text>
</comment>
<name>A0A916WNW1_9ACTN</name>
<feature type="compositionally biased region" description="Basic residues" evidence="1">
    <location>
        <begin position="7"/>
        <end position="19"/>
    </location>
</feature>
<dbReference type="Pfam" id="PF22551">
    <property type="entry name" value="TY-Chap1"/>
    <property type="match status" value="1"/>
</dbReference>
<evidence type="ECO:0000313" key="4">
    <source>
        <dbReference type="Proteomes" id="UP000621454"/>
    </source>
</evidence>
<dbReference type="AlphaFoldDB" id="A0A916WNW1"/>
<evidence type="ECO:0000313" key="3">
    <source>
        <dbReference type="EMBL" id="GGB18503.1"/>
    </source>
</evidence>
<evidence type="ECO:0000256" key="1">
    <source>
        <dbReference type="SAM" id="MobiDB-lite"/>
    </source>
</evidence>
<evidence type="ECO:0000259" key="2">
    <source>
        <dbReference type="Pfam" id="PF22551"/>
    </source>
</evidence>
<keyword evidence="4" id="KW-1185">Reference proteome</keyword>